<dbReference type="InterPro" id="IPR029058">
    <property type="entry name" value="AB_hydrolase_fold"/>
</dbReference>
<gene>
    <name evidence="1" type="ORF">QJS35_14615</name>
</gene>
<comment type="caution">
    <text evidence="1">The sequence shown here is derived from an EMBL/GenBank/DDBJ whole genome shotgun (WGS) entry which is preliminary data.</text>
</comment>
<proteinExistence type="predicted"/>
<accession>A0ABV1KUB0</accession>
<dbReference type="RefSeq" id="WP_232186203.1">
    <property type="nucleotide sequence ID" value="NZ_JAIOAP010000007.1"/>
</dbReference>
<reference evidence="1 2" key="1">
    <citation type="journal article" date="2023" name="Genome Announc.">
        <title>Pan-Genome Analyses of the Genus Cohnella and Proposal of the Novel Species Cohnella silvisoli sp. nov., Isolated from Forest Soil.</title>
        <authorList>
            <person name="Wang C."/>
            <person name="Mao L."/>
            <person name="Bao G."/>
            <person name="Zhu H."/>
        </authorList>
    </citation>
    <scope>NUCLEOTIDE SEQUENCE [LARGE SCALE GENOMIC DNA]</scope>
    <source>
        <strain evidence="1 2">NL03-T5-1</strain>
    </source>
</reference>
<dbReference type="EMBL" id="JASKHM010000008">
    <property type="protein sequence ID" value="MEQ4483624.1"/>
    <property type="molecule type" value="Genomic_DNA"/>
</dbReference>
<name>A0ABV1KUB0_9BACL</name>
<keyword evidence="2" id="KW-1185">Reference proteome</keyword>
<evidence type="ECO:0000313" key="2">
    <source>
        <dbReference type="Proteomes" id="UP001493487"/>
    </source>
</evidence>
<dbReference type="Proteomes" id="UP001493487">
    <property type="component" value="Unassembled WGS sequence"/>
</dbReference>
<protein>
    <recommendedName>
        <fullName evidence="3">Alpha/beta hydrolase</fullName>
    </recommendedName>
</protein>
<evidence type="ECO:0000313" key="1">
    <source>
        <dbReference type="EMBL" id="MEQ4483624.1"/>
    </source>
</evidence>
<dbReference type="Gene3D" id="3.40.50.1820">
    <property type="entry name" value="alpha/beta hydrolase"/>
    <property type="match status" value="1"/>
</dbReference>
<dbReference type="SUPFAM" id="SSF53474">
    <property type="entry name" value="alpha/beta-Hydrolases"/>
    <property type="match status" value="1"/>
</dbReference>
<organism evidence="1 2">
    <name type="scientific">Cohnella silvisoli</name>
    <dbReference type="NCBI Taxonomy" id="2873699"/>
    <lineage>
        <taxon>Bacteria</taxon>
        <taxon>Bacillati</taxon>
        <taxon>Bacillota</taxon>
        <taxon>Bacilli</taxon>
        <taxon>Bacillales</taxon>
        <taxon>Paenibacillaceae</taxon>
        <taxon>Cohnella</taxon>
    </lineage>
</organism>
<evidence type="ECO:0008006" key="3">
    <source>
        <dbReference type="Google" id="ProtNLM"/>
    </source>
</evidence>
<sequence length="249" mass="27091">MQSDLIGKRENGIDLYLMAGFASAPYFMERFRVALQGRLEQGGHSVHSELLFPYGDWSRRAVVQLWEIRSDMRLGLGRLNRSIGGNRALAAIQLHGPTSSGRKTILIGHSGGGVAAVHTAQLLSEQAGGAACFVVMIGSPRCRIPEGLRPSVLAIHAAGRRRGRVAEGKSGDMVSRLGSYGGWIAGTGRGRQFPVWHRDKHAPADTRTVPIIGGHADYFRDSAPYVNPMGQSNLAITLEAIESWLIRWK</sequence>